<keyword evidence="2" id="KW-1185">Reference proteome</keyword>
<protein>
    <recommendedName>
        <fullName evidence="3">DUF5683 domain-containing protein</fullName>
    </recommendedName>
</protein>
<evidence type="ECO:0008006" key="3">
    <source>
        <dbReference type="Google" id="ProtNLM"/>
    </source>
</evidence>
<gene>
    <name evidence="1" type="ORF">DUE52_26490</name>
</gene>
<evidence type="ECO:0000313" key="1">
    <source>
        <dbReference type="EMBL" id="RCR66430.1"/>
    </source>
</evidence>
<dbReference type="Proteomes" id="UP000253383">
    <property type="component" value="Unassembled WGS sequence"/>
</dbReference>
<dbReference type="EMBL" id="QOWE01000027">
    <property type="protein sequence ID" value="RCR66430.1"/>
    <property type="molecule type" value="Genomic_DNA"/>
</dbReference>
<reference evidence="1 2" key="1">
    <citation type="submission" date="2018-07" db="EMBL/GenBank/DDBJ databases">
        <title>Genome analysis of Larkinella rosea.</title>
        <authorList>
            <person name="Zhou Z."/>
            <person name="Wang G."/>
        </authorList>
    </citation>
    <scope>NUCLEOTIDE SEQUENCE [LARGE SCALE GENOMIC DNA]</scope>
    <source>
        <strain evidence="2">zzj9</strain>
    </source>
</reference>
<name>A0A368JFJ3_9BACT</name>
<proteinExistence type="predicted"/>
<dbReference type="RefSeq" id="WP_114409103.1">
    <property type="nucleotide sequence ID" value="NZ_QOWE01000027.1"/>
</dbReference>
<dbReference type="AlphaFoldDB" id="A0A368JFJ3"/>
<organism evidence="1 2">
    <name type="scientific">Larkinella punicea</name>
    <dbReference type="NCBI Taxonomy" id="2315727"/>
    <lineage>
        <taxon>Bacteria</taxon>
        <taxon>Pseudomonadati</taxon>
        <taxon>Bacteroidota</taxon>
        <taxon>Cytophagia</taxon>
        <taxon>Cytophagales</taxon>
        <taxon>Spirosomataceae</taxon>
        <taxon>Larkinella</taxon>
    </lineage>
</organism>
<comment type="caution">
    <text evidence="1">The sequence shown here is derived from an EMBL/GenBank/DDBJ whole genome shotgun (WGS) entry which is preliminary data.</text>
</comment>
<sequence length="245" mass="26723">MLALLLTGTAYGQPPGNARLAVSNVRVELDTQRVKIIYDVANLIATDSVYIQVESRRSGFFKPKTVTGAVGKGVSSGPNQTIYWDYRLDGVTIDDEIRVTVLAKPMIQPVSGGGPANALLSALVPGLGTILVQTNRKIGWRPVITATYGGLLAYGLVQRSRSKQTYRTYESQTGEQQAEPYYNQATQYHHRYLVATRVAAVVWAVDVAYTVLKGMKNGKKKRASVRNVVAGWVGTTPTLGISMRF</sequence>
<dbReference type="OrthoDB" id="979312at2"/>
<accession>A0A368JFJ3</accession>
<evidence type="ECO:0000313" key="2">
    <source>
        <dbReference type="Proteomes" id="UP000253383"/>
    </source>
</evidence>